<evidence type="ECO:0000256" key="1">
    <source>
        <dbReference type="ARBA" id="ARBA00004141"/>
    </source>
</evidence>
<feature type="transmembrane region" description="Helical" evidence="5">
    <location>
        <begin position="181"/>
        <end position="198"/>
    </location>
</feature>
<organism evidence="7 8">
    <name type="scientific">Amycolatopsis australiensis</name>
    <dbReference type="NCBI Taxonomy" id="546364"/>
    <lineage>
        <taxon>Bacteria</taxon>
        <taxon>Bacillati</taxon>
        <taxon>Actinomycetota</taxon>
        <taxon>Actinomycetes</taxon>
        <taxon>Pseudonocardiales</taxon>
        <taxon>Pseudonocardiaceae</taxon>
        <taxon>Amycolatopsis</taxon>
    </lineage>
</organism>
<evidence type="ECO:0000256" key="2">
    <source>
        <dbReference type="ARBA" id="ARBA00022692"/>
    </source>
</evidence>
<dbReference type="GO" id="GO:0016020">
    <property type="term" value="C:membrane"/>
    <property type="evidence" value="ECO:0007669"/>
    <property type="project" value="UniProtKB-SubCell"/>
</dbReference>
<name>A0A1K1T2L2_9PSEU</name>
<dbReference type="RefSeq" id="WP_245805244.1">
    <property type="nucleotide sequence ID" value="NZ_FPJG01000006.1"/>
</dbReference>
<comment type="subcellular location">
    <subcellularLocation>
        <location evidence="1">Membrane</location>
        <topology evidence="1">Multi-pass membrane protein</topology>
    </subcellularLocation>
</comment>
<feature type="transmembrane region" description="Helical" evidence="5">
    <location>
        <begin position="312"/>
        <end position="330"/>
    </location>
</feature>
<accession>A0A1K1T2L2</accession>
<dbReference type="EMBL" id="FPJG01000006">
    <property type="protein sequence ID" value="SFW90811.1"/>
    <property type="molecule type" value="Genomic_DNA"/>
</dbReference>
<feature type="transmembrane region" description="Helical" evidence="5">
    <location>
        <begin position="365"/>
        <end position="384"/>
    </location>
</feature>
<dbReference type="InterPro" id="IPR013525">
    <property type="entry name" value="ABC2_TM"/>
</dbReference>
<dbReference type="Pfam" id="PF12698">
    <property type="entry name" value="ABC2_membrane_3"/>
    <property type="match status" value="1"/>
</dbReference>
<keyword evidence="3 5" id="KW-1133">Transmembrane helix</keyword>
<sequence length="407" mass="42193">MSTPVPDVRMSPAAAVGLVASREISTRVRSKAFRVSTVIMLVLIVAGIVLLKLISGGSGADSTVACTPATAPLAAPLKAGGQTVGEKIDVVQVADEAAGRAKLADGSIDALLTGDGKSVHVQVKKDLDGKLANVLQLLSQQVAIDRQITALGGDPARFRAAVASAKFVEDPPLEQPYDYNGAQLGLGIAAGILIYLSLMINGQSVAQGVVEEKTSRVVELLLSTIKPWQLMAGKVLGIGVVGLIQMVVIGVGGLVAVTATGALPDLSLSSAVGTVVWLIVWYLLGFFMYSIVFAALGALVSRQEDVGGATMPALMFVIAGYVIGISVLPSNPGSTFVEVLSVIPVFSPTLMPIRLAMGGVPVWEAVLSVVLVVLMIPGLIWLAARIYRNAVMRTGAKVKLRDALRAA</sequence>
<dbReference type="PANTHER" id="PTHR43471:SF1">
    <property type="entry name" value="ABC TRANSPORTER PERMEASE PROTEIN NOSY-RELATED"/>
    <property type="match status" value="1"/>
</dbReference>
<evidence type="ECO:0000256" key="5">
    <source>
        <dbReference type="SAM" id="Phobius"/>
    </source>
</evidence>
<evidence type="ECO:0000313" key="7">
    <source>
        <dbReference type="EMBL" id="SFW90811.1"/>
    </source>
</evidence>
<proteinExistence type="predicted"/>
<feature type="transmembrane region" description="Helical" evidence="5">
    <location>
        <begin position="279"/>
        <end position="300"/>
    </location>
</feature>
<dbReference type="STRING" id="546364.SAMN04489730_7712"/>
<reference evidence="8" key="1">
    <citation type="submission" date="2016-11" db="EMBL/GenBank/DDBJ databases">
        <authorList>
            <person name="Varghese N."/>
            <person name="Submissions S."/>
        </authorList>
    </citation>
    <scope>NUCLEOTIDE SEQUENCE [LARGE SCALE GENOMIC DNA]</scope>
    <source>
        <strain evidence="8">DSM 44671</strain>
    </source>
</reference>
<gene>
    <name evidence="7" type="ORF">SAMN04489730_7712</name>
</gene>
<keyword evidence="4 5" id="KW-0472">Membrane</keyword>
<dbReference type="AlphaFoldDB" id="A0A1K1T2L2"/>
<protein>
    <submittedName>
        <fullName evidence="7">ABC-2 type transport system permease protein</fullName>
    </submittedName>
</protein>
<evidence type="ECO:0000313" key="8">
    <source>
        <dbReference type="Proteomes" id="UP000182740"/>
    </source>
</evidence>
<feature type="transmembrane region" description="Helical" evidence="5">
    <location>
        <begin position="235"/>
        <end position="259"/>
    </location>
</feature>
<evidence type="ECO:0000256" key="3">
    <source>
        <dbReference type="ARBA" id="ARBA00022989"/>
    </source>
</evidence>
<dbReference type="PANTHER" id="PTHR43471">
    <property type="entry name" value="ABC TRANSPORTER PERMEASE"/>
    <property type="match status" value="1"/>
</dbReference>
<evidence type="ECO:0000256" key="4">
    <source>
        <dbReference type="ARBA" id="ARBA00023136"/>
    </source>
</evidence>
<dbReference type="Proteomes" id="UP000182740">
    <property type="component" value="Unassembled WGS sequence"/>
</dbReference>
<keyword evidence="8" id="KW-1185">Reference proteome</keyword>
<evidence type="ECO:0000259" key="6">
    <source>
        <dbReference type="Pfam" id="PF12698"/>
    </source>
</evidence>
<keyword evidence="2 5" id="KW-0812">Transmembrane</keyword>
<dbReference type="GO" id="GO:0140359">
    <property type="term" value="F:ABC-type transporter activity"/>
    <property type="evidence" value="ECO:0007669"/>
    <property type="project" value="InterPro"/>
</dbReference>
<feature type="transmembrane region" description="Helical" evidence="5">
    <location>
        <begin position="32"/>
        <end position="54"/>
    </location>
</feature>
<feature type="domain" description="ABC-2 type transporter transmembrane" evidence="6">
    <location>
        <begin position="31"/>
        <end position="384"/>
    </location>
</feature>